<evidence type="ECO:0000256" key="13">
    <source>
        <dbReference type="ARBA" id="ARBA00047283"/>
    </source>
</evidence>
<accession>G2LKG0</accession>
<evidence type="ECO:0000313" key="18">
    <source>
        <dbReference type="Proteomes" id="UP000006791"/>
    </source>
</evidence>
<keyword evidence="7 14" id="KW-0489">Methyltransferase</keyword>
<dbReference type="FunFam" id="3.40.50.150:FF:000022">
    <property type="entry name" value="Ribosomal RNA small subunit methyltransferase B"/>
    <property type="match status" value="1"/>
</dbReference>
<dbReference type="GO" id="GO:0006364">
    <property type="term" value="P:rRNA processing"/>
    <property type="evidence" value="ECO:0007669"/>
    <property type="project" value="UniProtKB-KW"/>
</dbReference>
<dbReference type="PROSITE" id="PS51686">
    <property type="entry name" value="SAM_MT_RSMB_NOP"/>
    <property type="match status" value="1"/>
</dbReference>
<evidence type="ECO:0000256" key="8">
    <source>
        <dbReference type="ARBA" id="ARBA00022679"/>
    </source>
</evidence>
<comment type="catalytic activity">
    <reaction evidence="13">
        <text>cytidine(967) in 16S rRNA + S-adenosyl-L-methionine = 5-methylcytidine(967) in 16S rRNA + S-adenosyl-L-homocysteine + H(+)</text>
        <dbReference type="Rhea" id="RHEA:42748"/>
        <dbReference type="Rhea" id="RHEA-COMP:10219"/>
        <dbReference type="Rhea" id="RHEA-COMP:10220"/>
        <dbReference type="ChEBI" id="CHEBI:15378"/>
        <dbReference type="ChEBI" id="CHEBI:57856"/>
        <dbReference type="ChEBI" id="CHEBI:59789"/>
        <dbReference type="ChEBI" id="CHEBI:74483"/>
        <dbReference type="ChEBI" id="CHEBI:82748"/>
        <dbReference type="EC" id="2.1.1.176"/>
    </reaction>
</comment>
<dbReference type="GO" id="GO:0005737">
    <property type="term" value="C:cytoplasm"/>
    <property type="evidence" value="ECO:0007669"/>
    <property type="project" value="UniProtKB-SubCell"/>
</dbReference>
<evidence type="ECO:0000256" key="14">
    <source>
        <dbReference type="PROSITE-ProRule" id="PRU01023"/>
    </source>
</evidence>
<dbReference type="Gene3D" id="3.40.50.150">
    <property type="entry name" value="Vaccinia Virus protein VP39"/>
    <property type="match status" value="1"/>
</dbReference>
<feature type="binding site" evidence="14">
    <location>
        <begin position="319"/>
        <end position="325"/>
    </location>
    <ligand>
        <name>S-adenosyl-L-methionine</name>
        <dbReference type="ChEBI" id="CHEBI:59789"/>
    </ligand>
</feature>
<comment type="function">
    <text evidence="1">Specifically methylates the cytosine at position 967 (m5C967) of 16S rRNA.</text>
</comment>
<evidence type="ECO:0000256" key="5">
    <source>
        <dbReference type="ARBA" id="ARBA00022490"/>
    </source>
</evidence>
<dbReference type="RefSeq" id="WP_014100984.1">
    <property type="nucleotide sequence ID" value="NC_016025.1"/>
</dbReference>
<evidence type="ECO:0000259" key="16">
    <source>
        <dbReference type="PROSITE" id="PS51686"/>
    </source>
</evidence>
<evidence type="ECO:0000256" key="11">
    <source>
        <dbReference type="ARBA" id="ARBA00030399"/>
    </source>
</evidence>
<dbReference type="Pfam" id="PF01029">
    <property type="entry name" value="NusB"/>
    <property type="match status" value="1"/>
</dbReference>
<evidence type="ECO:0000256" key="4">
    <source>
        <dbReference type="ARBA" id="ARBA00012140"/>
    </source>
</evidence>
<dbReference type="Proteomes" id="UP000006791">
    <property type="component" value="Chromosome 2"/>
</dbReference>
<evidence type="ECO:0000256" key="6">
    <source>
        <dbReference type="ARBA" id="ARBA00022552"/>
    </source>
</evidence>
<dbReference type="PANTHER" id="PTHR22807">
    <property type="entry name" value="NOP2 YEAST -RELATED NOL1/NOP2/FMU SUN DOMAIN-CONTAINING"/>
    <property type="match status" value="1"/>
</dbReference>
<dbReference type="InterPro" id="IPR029063">
    <property type="entry name" value="SAM-dependent_MTases_sf"/>
</dbReference>
<keyword evidence="8 14" id="KW-0808">Transferase</keyword>
<organism evidence="17 18">
    <name type="scientific">Chloracidobacterium thermophilum (strain B)</name>
    <dbReference type="NCBI Taxonomy" id="981222"/>
    <lineage>
        <taxon>Bacteria</taxon>
        <taxon>Pseudomonadati</taxon>
        <taxon>Acidobacteriota</taxon>
        <taxon>Terriglobia</taxon>
        <taxon>Terriglobales</taxon>
        <taxon>Acidobacteriaceae</taxon>
        <taxon>Chloracidobacterium</taxon>
    </lineage>
</organism>
<dbReference type="GO" id="GO:0006355">
    <property type="term" value="P:regulation of DNA-templated transcription"/>
    <property type="evidence" value="ECO:0007669"/>
    <property type="project" value="InterPro"/>
</dbReference>
<dbReference type="AlphaFoldDB" id="G2LKG0"/>
<feature type="binding site" evidence="14">
    <location>
        <position position="404"/>
    </location>
    <ligand>
        <name>S-adenosyl-L-methionine</name>
        <dbReference type="ChEBI" id="CHEBI:59789"/>
    </ligand>
</feature>
<feature type="active site" description="Nucleophile" evidence="14">
    <location>
        <position position="457"/>
    </location>
</feature>
<dbReference type="InterPro" id="IPR006027">
    <property type="entry name" value="NusB_RsmB_TIM44"/>
</dbReference>
<evidence type="ECO:0000256" key="12">
    <source>
        <dbReference type="ARBA" id="ARBA00031088"/>
    </source>
</evidence>
<dbReference type="EC" id="2.1.1.176" evidence="4"/>
<dbReference type="InterPro" id="IPR001678">
    <property type="entry name" value="MeTrfase_RsmB-F_NOP2_dom"/>
</dbReference>
<keyword evidence="18" id="KW-1185">Reference proteome</keyword>
<keyword evidence="5" id="KW-0963">Cytoplasm</keyword>
<evidence type="ECO:0000313" key="17">
    <source>
        <dbReference type="EMBL" id="AEP13246.1"/>
    </source>
</evidence>
<dbReference type="OrthoDB" id="9810297at2"/>
<keyword evidence="9 14" id="KW-0949">S-adenosyl-L-methionine</keyword>
<sequence>MPETSDVSPPTATPPALPREISRARRAAFLALMRVETDEAWSNEALDAAFARLSPSGDPEQLAADRRLATDIVLGTLRWRGKLDAELRKHTGRELNTLDPAVRTALRMGLYQITFLTRTPPFAVVHDAVELVKQSSESSHAAGFVNAILREILRQRGLDENKLAPVRRILKKPPPPPVPAKRTRRKAPPPPPPDRPAPATITDREAELSHPAWLLSHWARALGETRATCIAATNNLPAPTFIWLNPLRQDPPVTWQELTAAGFTLQPFAGLPETCMVEGDLSALGPFLTSGKIYVQDAGSQQVARWLGVQPGQRVLDMCAAPGGKTAQLAALMQNEGTITALDVHPHRVAAMEQNLARLGVRIARCYVADATSTHLISPADHRRSRKKLPFSLFPDSFDAVLLDAPCSGTGTLRRHPEIKWRLTPRKLSELAGIQTRLLWNAAQAVKPGGFLLYAVCSLEAREGEEVIRIFLKHHRNFEVVPPPDAGDALTSEGFLRLWPDQDGTDGFFAARLRRHGPD</sequence>
<dbReference type="InterPro" id="IPR023267">
    <property type="entry name" value="RCMT"/>
</dbReference>
<proteinExistence type="inferred from homology"/>
<dbReference type="KEGG" id="ctm:Cabther_B0244"/>
<evidence type="ECO:0000256" key="2">
    <source>
        <dbReference type="ARBA" id="ARBA00004496"/>
    </source>
</evidence>
<dbReference type="GO" id="GO:0001510">
    <property type="term" value="P:RNA methylation"/>
    <property type="evidence" value="ECO:0007669"/>
    <property type="project" value="InterPro"/>
</dbReference>
<comment type="subcellular location">
    <subcellularLocation>
        <location evidence="2">Cytoplasm</location>
    </subcellularLocation>
</comment>
<dbReference type="Pfam" id="PF01189">
    <property type="entry name" value="Methyltr_RsmB-F"/>
    <property type="match status" value="1"/>
</dbReference>
<dbReference type="InterPro" id="IPR054728">
    <property type="entry name" value="RsmB-like_ferredoxin"/>
</dbReference>
<dbReference type="Pfam" id="PF22458">
    <property type="entry name" value="RsmF-B_ferredox"/>
    <property type="match status" value="1"/>
</dbReference>
<evidence type="ECO:0000256" key="7">
    <source>
        <dbReference type="ARBA" id="ARBA00022603"/>
    </source>
</evidence>
<evidence type="ECO:0000256" key="1">
    <source>
        <dbReference type="ARBA" id="ARBA00002724"/>
    </source>
</evidence>
<feature type="binding site" evidence="14">
    <location>
        <position position="370"/>
    </location>
    <ligand>
        <name>S-adenosyl-L-methionine</name>
        <dbReference type="ChEBI" id="CHEBI:59789"/>
    </ligand>
</feature>
<feature type="domain" description="SAM-dependent MTase RsmB/NOP-type" evidence="16">
    <location>
        <begin position="230"/>
        <end position="516"/>
    </location>
</feature>
<dbReference type="HOGENOM" id="CLU_005316_0_4_0"/>
<dbReference type="PROSITE" id="PS01153">
    <property type="entry name" value="NOL1_NOP2_SUN"/>
    <property type="match status" value="1"/>
</dbReference>
<dbReference type="PRINTS" id="PR02008">
    <property type="entry name" value="RCMTFAMILY"/>
</dbReference>
<dbReference type="EMBL" id="CP002515">
    <property type="protein sequence ID" value="AEP13246.1"/>
    <property type="molecule type" value="Genomic_DNA"/>
</dbReference>
<dbReference type="GO" id="GO:0008173">
    <property type="term" value="F:RNA methyltransferase activity"/>
    <property type="evidence" value="ECO:0007669"/>
    <property type="project" value="InterPro"/>
</dbReference>
<feature type="binding site" evidence="14">
    <location>
        <position position="343"/>
    </location>
    <ligand>
        <name>S-adenosyl-L-methionine</name>
        <dbReference type="ChEBI" id="CHEBI:59789"/>
    </ligand>
</feature>
<dbReference type="SUPFAM" id="SSF48013">
    <property type="entry name" value="NusB-like"/>
    <property type="match status" value="1"/>
</dbReference>
<evidence type="ECO:0000256" key="10">
    <source>
        <dbReference type="ARBA" id="ARBA00022884"/>
    </source>
</evidence>
<feature type="region of interest" description="Disordered" evidence="15">
    <location>
        <begin position="164"/>
        <end position="200"/>
    </location>
</feature>
<protein>
    <recommendedName>
        <fullName evidence="4">16S rRNA (cytosine(967)-C(5))-methyltransferase</fullName>
        <ecNumber evidence="4">2.1.1.176</ecNumber>
    </recommendedName>
    <alternativeName>
        <fullName evidence="11">16S rRNA m5C967 methyltransferase</fullName>
    </alternativeName>
    <alternativeName>
        <fullName evidence="12">rRNA (cytosine-C(5)-)-methyltransferase RsmB</fullName>
    </alternativeName>
</protein>
<dbReference type="CDD" id="cd02440">
    <property type="entry name" value="AdoMet_MTases"/>
    <property type="match status" value="1"/>
</dbReference>
<dbReference type="STRING" id="981222.Cabther_B0244"/>
<dbReference type="InterPro" id="IPR035926">
    <property type="entry name" value="NusB-like_sf"/>
</dbReference>
<reference evidence="17 18" key="1">
    <citation type="journal article" date="2012" name="Environ. Microbiol.">
        <title>Complete genome of Candidatus Chloracidobacterium thermophilum, a chlorophyll-based photoheterotroph belonging to the phylum Acidobacteria.</title>
        <authorList>
            <person name="Garcia Costas A.M."/>
            <person name="Liu Z."/>
            <person name="Tomsho L.P."/>
            <person name="Schuster S.C."/>
            <person name="Ward D.M."/>
            <person name="Bryant D.A."/>
        </authorList>
    </citation>
    <scope>NUCLEOTIDE SEQUENCE [LARGE SCALE GENOMIC DNA]</scope>
    <source>
        <strain evidence="17 18">B</strain>
    </source>
</reference>
<gene>
    <name evidence="17" type="ordered locus">Cabther_B0244</name>
</gene>
<keyword evidence="6" id="KW-0698">rRNA processing</keyword>
<evidence type="ECO:0000256" key="3">
    <source>
        <dbReference type="ARBA" id="ARBA00007494"/>
    </source>
</evidence>
<evidence type="ECO:0000256" key="9">
    <source>
        <dbReference type="ARBA" id="ARBA00022691"/>
    </source>
</evidence>
<dbReference type="PANTHER" id="PTHR22807:SF53">
    <property type="entry name" value="RIBOSOMAL RNA SMALL SUBUNIT METHYLTRANSFERASE B-RELATED"/>
    <property type="match status" value="1"/>
</dbReference>
<comment type="similarity">
    <text evidence="3 14">Belongs to the class I-like SAM-binding methyltransferase superfamily. RsmB/NOP family.</text>
</comment>
<dbReference type="GO" id="GO:0003723">
    <property type="term" value="F:RNA binding"/>
    <property type="evidence" value="ECO:0007669"/>
    <property type="project" value="UniProtKB-UniRule"/>
</dbReference>
<name>G2LKG0_CHLTF</name>
<evidence type="ECO:0000256" key="15">
    <source>
        <dbReference type="SAM" id="MobiDB-lite"/>
    </source>
</evidence>
<dbReference type="Gene3D" id="1.10.940.10">
    <property type="entry name" value="NusB-like"/>
    <property type="match status" value="1"/>
</dbReference>
<dbReference type="SUPFAM" id="SSF53335">
    <property type="entry name" value="S-adenosyl-L-methionine-dependent methyltransferases"/>
    <property type="match status" value="1"/>
</dbReference>
<dbReference type="InterPro" id="IPR049560">
    <property type="entry name" value="MeTrfase_RsmB-F_NOP2_cat"/>
</dbReference>
<keyword evidence="10 14" id="KW-0694">RNA-binding</keyword>
<dbReference type="InterPro" id="IPR018314">
    <property type="entry name" value="RsmB/NOL1/NOP2-like_CS"/>
</dbReference>